<evidence type="ECO:0000313" key="4">
    <source>
        <dbReference type="Proteomes" id="UP000092164"/>
    </source>
</evidence>
<dbReference type="OrthoDB" id="704821at2"/>
<dbReference type="Proteomes" id="UP000092164">
    <property type="component" value="Unassembled WGS sequence"/>
</dbReference>
<dbReference type="KEGG" id="mart:BTR34_05660"/>
<dbReference type="AlphaFoldDB" id="A0A1B7YXT8"/>
<dbReference type="Gene3D" id="2.160.20.120">
    <property type="match status" value="1"/>
</dbReference>
<dbReference type="RefSeq" id="WP_068487296.1">
    <property type="nucleotide sequence ID" value="NZ_CP018760.1"/>
</dbReference>
<feature type="domain" description="Putative auto-transporter adhesin head GIN" evidence="2">
    <location>
        <begin position="29"/>
        <end position="209"/>
    </location>
</feature>
<name>A0A1B7YXT8_9FLAO</name>
<proteinExistence type="predicted"/>
<sequence length="226" mass="24370">MKPLLTITFFICAVLVCFAQNTTTISLQDFTELKVYDRITVTLIKADENKLEISTANKDDMSITENKGVLKIKMVTKNFLGGNTFKAKLHYTESLKIIDANENARIVSSGIIKGSTLDINSQEAGVITLNIDADTVNTKSTSGSEIKLSGVAVQQVAHVNTGGKLYNKNLKSKNTSVIVLGGGIAEVYSSEKVVAKVKAGGTIEIYGNPKSIDKDKTFGGKIEFIN</sequence>
<gene>
    <name evidence="3" type="ORF">A9200_11890</name>
</gene>
<comment type="caution">
    <text evidence="3">The sequence shown here is derived from an EMBL/GenBank/DDBJ whole genome shotgun (WGS) entry which is preliminary data.</text>
</comment>
<accession>A0A1B7YXT8</accession>
<keyword evidence="1" id="KW-0732">Signal</keyword>
<dbReference type="InterPro" id="IPR021255">
    <property type="entry name" value="DUF2807"/>
</dbReference>
<evidence type="ECO:0000313" key="3">
    <source>
        <dbReference type="EMBL" id="OBR35263.1"/>
    </source>
</evidence>
<evidence type="ECO:0000259" key="2">
    <source>
        <dbReference type="Pfam" id="PF10988"/>
    </source>
</evidence>
<evidence type="ECO:0000256" key="1">
    <source>
        <dbReference type="SAM" id="SignalP"/>
    </source>
</evidence>
<dbReference type="STRING" id="1836467.BTR34_05660"/>
<keyword evidence="4" id="KW-1185">Reference proteome</keyword>
<feature type="signal peptide" evidence="1">
    <location>
        <begin position="1"/>
        <end position="19"/>
    </location>
</feature>
<protein>
    <recommendedName>
        <fullName evidence="2">Putative auto-transporter adhesin head GIN domain-containing protein</fullName>
    </recommendedName>
</protein>
<reference evidence="4" key="1">
    <citation type="submission" date="2016-06" db="EMBL/GenBank/DDBJ databases">
        <authorList>
            <person name="Zhan P."/>
        </authorList>
    </citation>
    <scope>NUCLEOTIDE SEQUENCE [LARGE SCALE GENOMIC DNA]</scope>
    <source>
        <strain evidence="4">T28</strain>
    </source>
</reference>
<feature type="chain" id="PRO_5008602065" description="Putative auto-transporter adhesin head GIN domain-containing protein" evidence="1">
    <location>
        <begin position="20"/>
        <end position="226"/>
    </location>
</feature>
<dbReference type="Pfam" id="PF10988">
    <property type="entry name" value="DUF2807"/>
    <property type="match status" value="1"/>
</dbReference>
<organism evidence="3 4">
    <name type="scientific">Maribacter hydrothermalis</name>
    <dbReference type="NCBI Taxonomy" id="1836467"/>
    <lineage>
        <taxon>Bacteria</taxon>
        <taxon>Pseudomonadati</taxon>
        <taxon>Bacteroidota</taxon>
        <taxon>Flavobacteriia</taxon>
        <taxon>Flavobacteriales</taxon>
        <taxon>Flavobacteriaceae</taxon>
        <taxon>Maribacter</taxon>
    </lineage>
</organism>
<dbReference type="EMBL" id="LZFP01000052">
    <property type="protein sequence ID" value="OBR35263.1"/>
    <property type="molecule type" value="Genomic_DNA"/>
</dbReference>